<dbReference type="STRING" id="97972.A0A2V1D111"/>
<comment type="similarity">
    <text evidence="1">Belongs to the transferase hexapeptide repeat family.</text>
</comment>
<dbReference type="InterPro" id="IPR024688">
    <property type="entry name" value="Mac_dom"/>
</dbReference>
<dbReference type="GO" id="GO:0008374">
    <property type="term" value="F:O-acyltransferase activity"/>
    <property type="evidence" value="ECO:0007669"/>
    <property type="project" value="TreeGrafter"/>
</dbReference>
<evidence type="ECO:0000256" key="1">
    <source>
        <dbReference type="ARBA" id="ARBA00007274"/>
    </source>
</evidence>
<dbReference type="InterPro" id="IPR001451">
    <property type="entry name" value="Hexapep"/>
</dbReference>
<feature type="domain" description="Maltose/galactoside acetyltransferase" evidence="4">
    <location>
        <begin position="29"/>
        <end position="79"/>
    </location>
</feature>
<reference evidence="5 6" key="1">
    <citation type="journal article" date="2018" name="Sci. Rep.">
        <title>Comparative genomics provides insights into the lifestyle and reveals functional heterogeneity of dark septate endophytic fungi.</title>
        <authorList>
            <person name="Knapp D.G."/>
            <person name="Nemeth J.B."/>
            <person name="Barry K."/>
            <person name="Hainaut M."/>
            <person name="Henrissat B."/>
            <person name="Johnson J."/>
            <person name="Kuo A."/>
            <person name="Lim J.H.P."/>
            <person name="Lipzen A."/>
            <person name="Nolan M."/>
            <person name="Ohm R.A."/>
            <person name="Tamas L."/>
            <person name="Grigoriev I.V."/>
            <person name="Spatafora J.W."/>
            <person name="Nagy L.G."/>
            <person name="Kovacs G.M."/>
        </authorList>
    </citation>
    <scope>NUCLEOTIDE SEQUENCE [LARGE SCALE GENOMIC DNA]</scope>
    <source>
        <strain evidence="5 6">DSE2036</strain>
    </source>
</reference>
<dbReference type="PANTHER" id="PTHR23416">
    <property type="entry name" value="SIALIC ACID SYNTHASE-RELATED"/>
    <property type="match status" value="1"/>
</dbReference>
<feature type="region of interest" description="Disordered" evidence="3">
    <location>
        <begin position="1"/>
        <end position="21"/>
    </location>
</feature>
<name>A0A2V1D111_9PLEO</name>
<keyword evidence="6" id="KW-1185">Reference proteome</keyword>
<dbReference type="InterPro" id="IPR051159">
    <property type="entry name" value="Hexapeptide_acetyltransf"/>
</dbReference>
<sequence>MALPAAALQVPPPSHCAPEPSIHKTEKQKMLDGEPFMPYNIQLVNERTQCMAAVYSFNKISNTVVKMVRSEREQCLKRIVEAGWIQPACTKRPVGGHLGVSVHVATPFHCDYGYNISISDNVIIGPNCQLLDSGRISIGKNTTIGVGATITTLEIPTDTRILKGSKGAKVAKEVYIGENVYVGNGCIIEAGVRIGNGAIIRPGSVVVRDIPPNCIAFGNPANCT</sequence>
<dbReference type="Pfam" id="PF12464">
    <property type="entry name" value="Mac"/>
    <property type="match status" value="1"/>
</dbReference>
<keyword evidence="2" id="KW-0808">Transferase</keyword>
<dbReference type="OrthoDB" id="25818at2759"/>
<dbReference type="Gene3D" id="2.160.10.10">
    <property type="entry name" value="Hexapeptide repeat proteins"/>
    <property type="match status" value="1"/>
</dbReference>
<dbReference type="SUPFAM" id="SSF51161">
    <property type="entry name" value="Trimeric LpxA-like enzymes"/>
    <property type="match status" value="1"/>
</dbReference>
<evidence type="ECO:0000313" key="5">
    <source>
        <dbReference type="EMBL" id="PVH91728.1"/>
    </source>
</evidence>
<dbReference type="Pfam" id="PF00132">
    <property type="entry name" value="Hexapep"/>
    <property type="match status" value="1"/>
</dbReference>
<dbReference type="InterPro" id="IPR011004">
    <property type="entry name" value="Trimer_LpxA-like_sf"/>
</dbReference>
<dbReference type="GO" id="GO:0016407">
    <property type="term" value="F:acetyltransferase activity"/>
    <property type="evidence" value="ECO:0007669"/>
    <property type="project" value="InterPro"/>
</dbReference>
<dbReference type="AlphaFoldDB" id="A0A2V1D111"/>
<evidence type="ECO:0000259" key="4">
    <source>
        <dbReference type="Pfam" id="PF12464"/>
    </source>
</evidence>
<evidence type="ECO:0000256" key="2">
    <source>
        <dbReference type="ARBA" id="ARBA00022679"/>
    </source>
</evidence>
<evidence type="ECO:0000313" key="6">
    <source>
        <dbReference type="Proteomes" id="UP000244855"/>
    </source>
</evidence>
<dbReference type="EMBL" id="KZ805792">
    <property type="protein sequence ID" value="PVH91728.1"/>
    <property type="molecule type" value="Genomic_DNA"/>
</dbReference>
<dbReference type="PANTHER" id="PTHR23416:SF76">
    <property type="entry name" value="ZN(II)2CYS6 TRANSCRIPTION FACTOR (EUROFUNG)"/>
    <property type="match status" value="1"/>
</dbReference>
<dbReference type="Proteomes" id="UP000244855">
    <property type="component" value="Unassembled WGS sequence"/>
</dbReference>
<protein>
    <submittedName>
        <fullName evidence="5">Trimeric LpxA-like protein</fullName>
    </submittedName>
</protein>
<accession>A0A2V1D111</accession>
<gene>
    <name evidence="5" type="ORF">DM02DRAFT_663671</name>
</gene>
<proteinExistence type="inferred from homology"/>
<organism evidence="5 6">
    <name type="scientific">Periconia macrospinosa</name>
    <dbReference type="NCBI Taxonomy" id="97972"/>
    <lineage>
        <taxon>Eukaryota</taxon>
        <taxon>Fungi</taxon>
        <taxon>Dikarya</taxon>
        <taxon>Ascomycota</taxon>
        <taxon>Pezizomycotina</taxon>
        <taxon>Dothideomycetes</taxon>
        <taxon>Pleosporomycetidae</taxon>
        <taxon>Pleosporales</taxon>
        <taxon>Massarineae</taxon>
        <taxon>Periconiaceae</taxon>
        <taxon>Periconia</taxon>
    </lineage>
</organism>
<evidence type="ECO:0000256" key="3">
    <source>
        <dbReference type="SAM" id="MobiDB-lite"/>
    </source>
</evidence>